<dbReference type="GO" id="GO:0016787">
    <property type="term" value="F:hydrolase activity"/>
    <property type="evidence" value="ECO:0007669"/>
    <property type="project" value="UniProtKB-KW"/>
</dbReference>
<dbReference type="GO" id="GO:0005634">
    <property type="term" value="C:nucleus"/>
    <property type="evidence" value="ECO:0007669"/>
    <property type="project" value="UniProtKB-SubCell"/>
</dbReference>
<name>A0A8J5FQ84_ZINOF</name>
<dbReference type="PANTHER" id="PTHR22930:SF268">
    <property type="entry name" value="NUCLEASE HARBI1"/>
    <property type="match status" value="1"/>
</dbReference>
<dbReference type="InterPro" id="IPR045249">
    <property type="entry name" value="HARBI1-like"/>
</dbReference>
<gene>
    <name evidence="10" type="ORF">ZIOFF_048801</name>
</gene>
<evidence type="ECO:0000256" key="7">
    <source>
        <dbReference type="ARBA" id="ARBA00023242"/>
    </source>
</evidence>
<comment type="similarity">
    <text evidence="3">Belongs to the HARBI1 family.</text>
</comment>
<dbReference type="GO" id="GO:0004518">
    <property type="term" value="F:nuclease activity"/>
    <property type="evidence" value="ECO:0007669"/>
    <property type="project" value="UniProtKB-KW"/>
</dbReference>
<dbReference type="Pfam" id="PF26138">
    <property type="entry name" value="DUF8040"/>
    <property type="match status" value="1"/>
</dbReference>
<protein>
    <recommendedName>
        <fullName evidence="12">Nuclease HARBI1</fullName>
    </recommendedName>
</protein>
<evidence type="ECO:0008006" key="12">
    <source>
        <dbReference type="Google" id="ProtNLM"/>
    </source>
</evidence>
<keyword evidence="4" id="KW-0540">Nuclease</keyword>
<dbReference type="Proteomes" id="UP000734854">
    <property type="component" value="Unassembled WGS sequence"/>
</dbReference>
<evidence type="ECO:0000256" key="2">
    <source>
        <dbReference type="ARBA" id="ARBA00004123"/>
    </source>
</evidence>
<proteinExistence type="inferred from homology"/>
<evidence type="ECO:0000259" key="8">
    <source>
        <dbReference type="Pfam" id="PF13359"/>
    </source>
</evidence>
<sequence>MTRHVSRIERPTTQSQRCNGNQVRRELMAQLEAHYNACSVIRMSYDAFTRLVAILRGRGLLRDNQYSFVEEQVAKFLHILSGQGRVRSESFFFRRSTETISRHFHKVLRALITLQDQFLVQPNGSTVSPQILNSGGRFYPYFKNCIGAIDGTHIRVKVSKEDVSRYRGRKNYPTMNVLAACTFDLKFTYVLPGWEGSASDSRILDNALSREDNLNAPQGKFYLADAGYMLRSTFLTPYRSTRYHLKEYSRHPPENPKELFNLRHSSLRNAIERAFGVLKNRFPILAEMSRYDVETVSEIVLGCCILHNFLVDFDPDEEIIAQVDRDLMNNEPDHGLANGAIARGEDGRRGEILRDSIATQMWNDYITRH</sequence>
<dbReference type="AlphaFoldDB" id="A0A8J5FQ84"/>
<evidence type="ECO:0000313" key="10">
    <source>
        <dbReference type="EMBL" id="KAG6493798.1"/>
    </source>
</evidence>
<dbReference type="InterPro" id="IPR058353">
    <property type="entry name" value="DUF8040"/>
</dbReference>
<evidence type="ECO:0000256" key="3">
    <source>
        <dbReference type="ARBA" id="ARBA00006958"/>
    </source>
</evidence>
<keyword evidence="5" id="KW-0479">Metal-binding</keyword>
<evidence type="ECO:0000256" key="6">
    <source>
        <dbReference type="ARBA" id="ARBA00022801"/>
    </source>
</evidence>
<dbReference type="PANTHER" id="PTHR22930">
    <property type="match status" value="1"/>
</dbReference>
<evidence type="ECO:0000256" key="1">
    <source>
        <dbReference type="ARBA" id="ARBA00001968"/>
    </source>
</evidence>
<feature type="domain" description="DDE Tnp4" evidence="8">
    <location>
        <begin position="149"/>
        <end position="308"/>
    </location>
</feature>
<keyword evidence="7" id="KW-0539">Nucleus</keyword>
<comment type="cofactor">
    <cofactor evidence="1">
        <name>a divalent metal cation</name>
        <dbReference type="ChEBI" id="CHEBI:60240"/>
    </cofactor>
</comment>
<evidence type="ECO:0000256" key="5">
    <source>
        <dbReference type="ARBA" id="ARBA00022723"/>
    </source>
</evidence>
<accession>A0A8J5FQ84</accession>
<comment type="caution">
    <text evidence="10">The sequence shown here is derived from an EMBL/GenBank/DDBJ whole genome shotgun (WGS) entry which is preliminary data.</text>
</comment>
<dbReference type="EMBL" id="JACMSC010000013">
    <property type="protein sequence ID" value="KAG6493798.1"/>
    <property type="molecule type" value="Genomic_DNA"/>
</dbReference>
<reference evidence="10 11" key="1">
    <citation type="submission" date="2020-08" db="EMBL/GenBank/DDBJ databases">
        <title>Plant Genome Project.</title>
        <authorList>
            <person name="Zhang R.-G."/>
        </authorList>
    </citation>
    <scope>NUCLEOTIDE SEQUENCE [LARGE SCALE GENOMIC DNA]</scope>
    <source>
        <tissue evidence="10">Rhizome</tissue>
    </source>
</reference>
<evidence type="ECO:0000256" key="4">
    <source>
        <dbReference type="ARBA" id="ARBA00022722"/>
    </source>
</evidence>
<keyword evidence="6" id="KW-0378">Hydrolase</keyword>
<dbReference type="Pfam" id="PF13359">
    <property type="entry name" value="DDE_Tnp_4"/>
    <property type="match status" value="1"/>
</dbReference>
<evidence type="ECO:0000313" key="11">
    <source>
        <dbReference type="Proteomes" id="UP000734854"/>
    </source>
</evidence>
<comment type="subcellular location">
    <subcellularLocation>
        <location evidence="2">Nucleus</location>
    </subcellularLocation>
</comment>
<dbReference type="InterPro" id="IPR027806">
    <property type="entry name" value="HARBI1_dom"/>
</dbReference>
<dbReference type="GO" id="GO:0046872">
    <property type="term" value="F:metal ion binding"/>
    <property type="evidence" value="ECO:0007669"/>
    <property type="project" value="UniProtKB-KW"/>
</dbReference>
<organism evidence="10 11">
    <name type="scientific">Zingiber officinale</name>
    <name type="common">Ginger</name>
    <name type="synonym">Amomum zingiber</name>
    <dbReference type="NCBI Taxonomy" id="94328"/>
    <lineage>
        <taxon>Eukaryota</taxon>
        <taxon>Viridiplantae</taxon>
        <taxon>Streptophyta</taxon>
        <taxon>Embryophyta</taxon>
        <taxon>Tracheophyta</taxon>
        <taxon>Spermatophyta</taxon>
        <taxon>Magnoliopsida</taxon>
        <taxon>Liliopsida</taxon>
        <taxon>Zingiberales</taxon>
        <taxon>Zingiberaceae</taxon>
        <taxon>Zingiber</taxon>
    </lineage>
</organism>
<evidence type="ECO:0000259" key="9">
    <source>
        <dbReference type="Pfam" id="PF26138"/>
    </source>
</evidence>
<keyword evidence="11" id="KW-1185">Reference proteome</keyword>
<feature type="domain" description="DUF8040" evidence="9">
    <location>
        <begin position="33"/>
        <end position="112"/>
    </location>
</feature>